<gene>
    <name evidence="1" type="ORF">C427_0233</name>
</gene>
<keyword evidence="2" id="KW-1185">Reference proteome</keyword>
<dbReference type="RefSeq" id="WP_007638235.1">
    <property type="nucleotide sequence ID" value="NC_020514.1"/>
</dbReference>
<dbReference type="HOGENOM" id="CLU_2274671_0_0_6"/>
<proteinExistence type="predicted"/>
<dbReference type="AlphaFoldDB" id="K6YYQ4"/>
<organism evidence="1 2">
    <name type="scientific">Paraglaciecola psychrophila 170</name>
    <dbReference type="NCBI Taxonomy" id="1129794"/>
    <lineage>
        <taxon>Bacteria</taxon>
        <taxon>Pseudomonadati</taxon>
        <taxon>Pseudomonadota</taxon>
        <taxon>Gammaproteobacteria</taxon>
        <taxon>Alteromonadales</taxon>
        <taxon>Alteromonadaceae</taxon>
        <taxon>Paraglaciecola</taxon>
    </lineage>
</organism>
<dbReference type="EMBL" id="CP003837">
    <property type="protein sequence ID" value="AGH42343.1"/>
    <property type="molecule type" value="Genomic_DNA"/>
</dbReference>
<dbReference type="Proteomes" id="UP000011864">
    <property type="component" value="Chromosome"/>
</dbReference>
<name>K6YYQ4_9ALTE</name>
<dbReference type="OrthoDB" id="8255022at2"/>
<dbReference type="eggNOG" id="COG0834">
    <property type="taxonomic scope" value="Bacteria"/>
</dbReference>
<reference evidence="1 2" key="1">
    <citation type="journal article" date="2013" name="Genome Announc.">
        <title>Complete Genome Sequence of Glaciecola psychrophila Strain 170T.</title>
        <authorList>
            <person name="Yin J."/>
            <person name="Chen J."/>
            <person name="Liu G."/>
            <person name="Yu Y."/>
            <person name="Song L."/>
            <person name="Wang X."/>
            <person name="Qu X."/>
        </authorList>
    </citation>
    <scope>NUCLEOTIDE SEQUENCE [LARGE SCALE GENOMIC DNA]</scope>
    <source>
        <strain evidence="1 2">170</strain>
    </source>
</reference>
<accession>K6YYQ4</accession>
<dbReference type="KEGG" id="gps:C427_0233"/>
<dbReference type="PATRIC" id="fig|1129794.4.peg.227"/>
<sequence length="102" mass="11437">MIIPAMCQRPGIEVIVIPLPANLAQQEAVYGDTDGEIMRIWSYGIDNPDMIRVPTAYCYLQTGAFIVKDSDVLICNKTELAQYRLARVRRLNTLIALPQVCP</sequence>
<protein>
    <submittedName>
        <fullName evidence="1">Uncharacterized protein</fullName>
    </submittedName>
</protein>
<evidence type="ECO:0000313" key="1">
    <source>
        <dbReference type="EMBL" id="AGH42343.1"/>
    </source>
</evidence>
<evidence type="ECO:0000313" key="2">
    <source>
        <dbReference type="Proteomes" id="UP000011864"/>
    </source>
</evidence>